<feature type="region of interest" description="Disordered" evidence="3">
    <location>
        <begin position="13"/>
        <end position="141"/>
    </location>
</feature>
<accession>A0AAV5RCK6</accession>
<feature type="region of interest" description="Disordered" evidence="3">
    <location>
        <begin position="206"/>
        <end position="258"/>
    </location>
</feature>
<feature type="compositionally biased region" description="Basic and acidic residues" evidence="3">
    <location>
        <begin position="86"/>
        <end position="110"/>
    </location>
</feature>
<protein>
    <submittedName>
        <fullName evidence="5">Stm1 protein</fullName>
    </submittedName>
</protein>
<dbReference type="AlphaFoldDB" id="A0AAV5RCK6"/>
<feature type="domain" description="STM1-like N-terminal" evidence="4">
    <location>
        <begin position="3"/>
        <end position="53"/>
    </location>
</feature>
<evidence type="ECO:0000313" key="5">
    <source>
        <dbReference type="EMBL" id="GMM48334.1"/>
    </source>
</evidence>
<comment type="subcellular location">
    <subcellularLocation>
        <location evidence="1">Cytoplasm</location>
    </subcellularLocation>
</comment>
<evidence type="ECO:0000256" key="3">
    <source>
        <dbReference type="SAM" id="MobiDB-lite"/>
    </source>
</evidence>
<reference evidence="5 6" key="1">
    <citation type="journal article" date="2023" name="Elife">
        <title>Identification of key yeast species and microbe-microbe interactions impacting larval growth of Drosophila in the wild.</title>
        <authorList>
            <person name="Mure A."/>
            <person name="Sugiura Y."/>
            <person name="Maeda R."/>
            <person name="Honda K."/>
            <person name="Sakurai N."/>
            <person name="Takahashi Y."/>
            <person name="Watada M."/>
            <person name="Katoh T."/>
            <person name="Gotoh A."/>
            <person name="Gotoh Y."/>
            <person name="Taniguchi I."/>
            <person name="Nakamura K."/>
            <person name="Hayashi T."/>
            <person name="Katayama T."/>
            <person name="Uemura T."/>
            <person name="Hattori Y."/>
        </authorList>
    </citation>
    <scope>NUCLEOTIDE SEQUENCE [LARGE SCALE GENOMIC DNA]</scope>
    <source>
        <strain evidence="5 6">PK-24</strain>
    </source>
</reference>
<gene>
    <name evidence="5" type="ORF">DAPK24_049320</name>
</gene>
<dbReference type="Pfam" id="PF09598">
    <property type="entry name" value="Stm1_N"/>
    <property type="match status" value="1"/>
</dbReference>
<sequence length="258" mass="28313">MSMQNKNLYALLGNDVSGDEDDFIAPKEIVAPQKSTKKDGVPPKADPSKSKGGKPRASGNEAGAKFSNKNRDSNGPSSTSRKNGKDKKFDRHSRTGKNETAKSQKNKLGDEAESQIEGAEDAEIEITENANEDEEEESKPVLRSAADFFSELQNFEFNKSKKAVSSASEIDESSIVVKVVEDFIPASVEKKVKSKTLKQKQFVPANITMSSGFERPERPERSDFKKNGRNGGNKKFQGKPKSSKPVVNQLNDKNFPAL</sequence>
<dbReference type="InterPro" id="IPR019084">
    <property type="entry name" value="STM1-like_N"/>
</dbReference>
<evidence type="ECO:0000256" key="2">
    <source>
        <dbReference type="ARBA" id="ARBA00022490"/>
    </source>
</evidence>
<dbReference type="EMBL" id="BTGB01000009">
    <property type="protein sequence ID" value="GMM48334.1"/>
    <property type="molecule type" value="Genomic_DNA"/>
</dbReference>
<evidence type="ECO:0000256" key="1">
    <source>
        <dbReference type="ARBA" id="ARBA00004496"/>
    </source>
</evidence>
<feature type="compositionally biased region" description="Basic and acidic residues" evidence="3">
    <location>
        <begin position="36"/>
        <end position="49"/>
    </location>
</feature>
<comment type="caution">
    <text evidence="5">The sequence shown here is derived from an EMBL/GenBank/DDBJ whole genome shotgun (WGS) entry which is preliminary data.</text>
</comment>
<keyword evidence="6" id="KW-1185">Reference proteome</keyword>
<evidence type="ECO:0000259" key="4">
    <source>
        <dbReference type="Pfam" id="PF09598"/>
    </source>
</evidence>
<proteinExistence type="predicted"/>
<organism evidence="5 6">
    <name type="scientific">Pichia kluyveri</name>
    <name type="common">Yeast</name>
    <dbReference type="NCBI Taxonomy" id="36015"/>
    <lineage>
        <taxon>Eukaryota</taxon>
        <taxon>Fungi</taxon>
        <taxon>Dikarya</taxon>
        <taxon>Ascomycota</taxon>
        <taxon>Saccharomycotina</taxon>
        <taxon>Pichiomycetes</taxon>
        <taxon>Pichiales</taxon>
        <taxon>Pichiaceae</taxon>
        <taxon>Pichia</taxon>
    </lineage>
</organism>
<dbReference type="GO" id="GO:0005737">
    <property type="term" value="C:cytoplasm"/>
    <property type="evidence" value="ECO:0007669"/>
    <property type="project" value="UniProtKB-SubCell"/>
</dbReference>
<dbReference type="Gene3D" id="6.10.140.1040">
    <property type="match status" value="1"/>
</dbReference>
<keyword evidence="2" id="KW-0963">Cytoplasm</keyword>
<feature type="compositionally biased region" description="Acidic residues" evidence="3">
    <location>
        <begin position="111"/>
        <end position="137"/>
    </location>
</feature>
<evidence type="ECO:0000313" key="6">
    <source>
        <dbReference type="Proteomes" id="UP001378960"/>
    </source>
</evidence>
<dbReference type="Proteomes" id="UP001378960">
    <property type="component" value="Unassembled WGS sequence"/>
</dbReference>
<feature type="compositionally biased region" description="Basic and acidic residues" evidence="3">
    <location>
        <begin position="214"/>
        <end position="226"/>
    </location>
</feature>
<name>A0AAV5RCK6_PICKL</name>